<dbReference type="Proteomes" id="UP000008144">
    <property type="component" value="Unassembled WGS sequence"/>
</dbReference>
<reference evidence="6" key="2">
    <citation type="submission" date="2025-08" db="UniProtKB">
        <authorList>
            <consortium name="Ensembl"/>
        </authorList>
    </citation>
    <scope>IDENTIFICATION</scope>
</reference>
<evidence type="ECO:0000256" key="5">
    <source>
        <dbReference type="SAM" id="MobiDB-lite"/>
    </source>
</evidence>
<reference evidence="6" key="3">
    <citation type="submission" date="2025-09" db="UniProtKB">
        <authorList>
            <consortium name="Ensembl"/>
        </authorList>
    </citation>
    <scope>IDENTIFICATION</scope>
</reference>
<keyword evidence="7" id="KW-1185">Reference proteome</keyword>
<keyword evidence="4" id="KW-0597">Phosphoprotein</keyword>
<dbReference type="AlphaFoldDB" id="F6Z8Y4"/>
<evidence type="ECO:0000256" key="1">
    <source>
        <dbReference type="ARBA" id="ARBA00004496"/>
    </source>
</evidence>
<reference evidence="7" key="1">
    <citation type="journal article" date="2002" name="Science">
        <title>The draft genome of Ciona intestinalis: insights into chordate and vertebrate origins.</title>
        <authorList>
            <person name="Dehal P."/>
            <person name="Satou Y."/>
            <person name="Campbell R.K."/>
            <person name="Chapman J."/>
            <person name="Degnan B."/>
            <person name="De Tomaso A."/>
            <person name="Davidson B."/>
            <person name="Di Gregorio A."/>
            <person name="Gelpke M."/>
            <person name="Goodstein D.M."/>
            <person name="Harafuji N."/>
            <person name="Hastings K.E."/>
            <person name="Ho I."/>
            <person name="Hotta K."/>
            <person name="Huang W."/>
            <person name="Kawashima T."/>
            <person name="Lemaire P."/>
            <person name="Martinez D."/>
            <person name="Meinertzhagen I.A."/>
            <person name="Necula S."/>
            <person name="Nonaka M."/>
            <person name="Putnam N."/>
            <person name="Rash S."/>
            <person name="Saiga H."/>
            <person name="Satake M."/>
            <person name="Terry A."/>
            <person name="Yamada L."/>
            <person name="Wang H.G."/>
            <person name="Awazu S."/>
            <person name="Azumi K."/>
            <person name="Boore J."/>
            <person name="Branno M."/>
            <person name="Chin-Bow S."/>
            <person name="DeSantis R."/>
            <person name="Doyle S."/>
            <person name="Francino P."/>
            <person name="Keys D.N."/>
            <person name="Haga S."/>
            <person name="Hayashi H."/>
            <person name="Hino K."/>
            <person name="Imai K.S."/>
            <person name="Inaba K."/>
            <person name="Kano S."/>
            <person name="Kobayashi K."/>
            <person name="Kobayashi M."/>
            <person name="Lee B.I."/>
            <person name="Makabe K.W."/>
            <person name="Manohar C."/>
            <person name="Matassi G."/>
            <person name="Medina M."/>
            <person name="Mochizuki Y."/>
            <person name="Mount S."/>
            <person name="Morishita T."/>
            <person name="Miura S."/>
            <person name="Nakayama A."/>
            <person name="Nishizaka S."/>
            <person name="Nomoto H."/>
            <person name="Ohta F."/>
            <person name="Oishi K."/>
            <person name="Rigoutsos I."/>
            <person name="Sano M."/>
            <person name="Sasaki A."/>
            <person name="Sasakura Y."/>
            <person name="Shoguchi E."/>
            <person name="Shin-i T."/>
            <person name="Spagnuolo A."/>
            <person name="Stainier D."/>
            <person name="Suzuki M.M."/>
            <person name="Tassy O."/>
            <person name="Takatori N."/>
            <person name="Tokuoka M."/>
            <person name="Yagi K."/>
            <person name="Yoshizaki F."/>
            <person name="Wada S."/>
            <person name="Zhang C."/>
            <person name="Hyatt P.D."/>
            <person name="Larimer F."/>
            <person name="Detter C."/>
            <person name="Doggett N."/>
            <person name="Glavina T."/>
            <person name="Hawkins T."/>
            <person name="Richardson P."/>
            <person name="Lucas S."/>
            <person name="Kohara Y."/>
            <person name="Levine M."/>
            <person name="Satoh N."/>
            <person name="Rokhsar D.S."/>
        </authorList>
    </citation>
    <scope>NUCLEOTIDE SEQUENCE [LARGE SCALE GENOMIC DNA]</scope>
</reference>
<evidence type="ECO:0000313" key="7">
    <source>
        <dbReference type="Proteomes" id="UP000008144"/>
    </source>
</evidence>
<sequence length="160" mass="17813">MMFRSMFEDDPFFGDPFADMHRMMNASMMGNPLHSRYTAGGRRHTEPTMMMSPFRGDMFGMRSMFPSMGMGMGMGMGGMGNMMRNMELMSSDQIPGSSFQSSFTSISYGGGEPKVYQSSSSTRVGPNGIKETRKTERNSETGHQKMAIGHHIGKHLCNVF</sequence>
<evidence type="ECO:0008006" key="8">
    <source>
        <dbReference type="Google" id="ProtNLM"/>
    </source>
</evidence>
<feature type="compositionally biased region" description="Basic and acidic residues" evidence="5">
    <location>
        <begin position="130"/>
        <end position="142"/>
    </location>
</feature>
<dbReference type="PANTHER" id="PTHR13105">
    <property type="entry name" value="MYELOID LEUKEMIA FACTOR"/>
    <property type="match status" value="1"/>
</dbReference>
<protein>
    <recommendedName>
        <fullName evidence="8">Myeloid leukemia factor</fullName>
    </recommendedName>
</protein>
<name>F6Z8Y4_CIOIN</name>
<accession>F6Z8Y4</accession>
<dbReference type="GeneTree" id="ENSGT00390000005023"/>
<evidence type="ECO:0000313" key="6">
    <source>
        <dbReference type="Ensembl" id="ENSCINP00000023132.2"/>
    </source>
</evidence>
<evidence type="ECO:0000256" key="3">
    <source>
        <dbReference type="ARBA" id="ARBA00022490"/>
    </source>
</evidence>
<dbReference type="GO" id="GO:0005737">
    <property type="term" value="C:cytoplasm"/>
    <property type="evidence" value="ECO:0007669"/>
    <property type="project" value="UniProtKB-SubCell"/>
</dbReference>
<feature type="region of interest" description="Disordered" evidence="5">
    <location>
        <begin position="110"/>
        <end position="142"/>
    </location>
</feature>
<comment type="similarity">
    <text evidence="2">Belongs to the MLF family.</text>
</comment>
<organism evidence="6 7">
    <name type="scientific">Ciona intestinalis</name>
    <name type="common">Transparent sea squirt</name>
    <name type="synonym">Ascidia intestinalis</name>
    <dbReference type="NCBI Taxonomy" id="7719"/>
    <lineage>
        <taxon>Eukaryota</taxon>
        <taxon>Metazoa</taxon>
        <taxon>Chordata</taxon>
        <taxon>Tunicata</taxon>
        <taxon>Ascidiacea</taxon>
        <taxon>Phlebobranchia</taxon>
        <taxon>Cionidae</taxon>
        <taxon>Ciona</taxon>
    </lineage>
</organism>
<dbReference type="HOGENOM" id="CLU_1651557_0_0_1"/>
<evidence type="ECO:0000256" key="2">
    <source>
        <dbReference type="ARBA" id="ARBA00008332"/>
    </source>
</evidence>
<dbReference type="OMA" id="QLFENEW"/>
<proteinExistence type="inferred from homology"/>
<dbReference type="Ensembl" id="ENSCINT00000023378.2">
    <property type="protein sequence ID" value="ENSCINP00000023132.2"/>
    <property type="gene ID" value="ENSCING00000012373.2"/>
</dbReference>
<dbReference type="InterPro" id="IPR019376">
    <property type="entry name" value="Myeloid_leukemia_factor"/>
</dbReference>
<comment type="subcellular location">
    <subcellularLocation>
        <location evidence="1">Cytoplasm</location>
    </subcellularLocation>
</comment>
<evidence type="ECO:0000256" key="4">
    <source>
        <dbReference type="ARBA" id="ARBA00022553"/>
    </source>
</evidence>
<keyword evidence="3" id="KW-0963">Cytoplasm</keyword>
<dbReference type="Pfam" id="PF10248">
    <property type="entry name" value="Mlf1IP"/>
    <property type="match status" value="1"/>
</dbReference>
<dbReference type="STRING" id="7719.ENSCINP00000023132"/>
<dbReference type="InParanoid" id="F6Z8Y4"/>